<keyword evidence="4" id="KW-1185">Reference proteome</keyword>
<organism evidence="2 3">
    <name type="scientific">Modestobacter marinus</name>
    <dbReference type="NCBI Taxonomy" id="477641"/>
    <lineage>
        <taxon>Bacteria</taxon>
        <taxon>Bacillati</taxon>
        <taxon>Actinomycetota</taxon>
        <taxon>Actinomycetes</taxon>
        <taxon>Geodermatophilales</taxon>
        <taxon>Geodermatophilaceae</taxon>
        <taxon>Modestobacter</taxon>
    </lineage>
</organism>
<reference evidence="1" key="1">
    <citation type="journal article" date="2014" name="Int. J. Syst. Evol. Microbiol.">
        <title>Complete genome of a new Firmicutes species belonging to the dominant human colonic microbiota ('Ruminococcus bicirculans') reveals two chromosomes and a selective capacity to utilize plant glucans.</title>
        <authorList>
            <consortium name="NISC Comparative Sequencing Program"/>
            <person name="Wegmann U."/>
            <person name="Louis P."/>
            <person name="Goesmann A."/>
            <person name="Henrissat B."/>
            <person name="Duncan S.H."/>
            <person name="Flint H.J."/>
        </authorList>
    </citation>
    <scope>NUCLEOTIDE SEQUENCE</scope>
    <source>
        <strain evidence="1">CGMCC 4.5581</strain>
    </source>
</reference>
<name>A0A846M0P9_9ACTN</name>
<reference evidence="1" key="4">
    <citation type="submission" date="2024-05" db="EMBL/GenBank/DDBJ databases">
        <authorList>
            <person name="Sun Q."/>
            <person name="Zhou Y."/>
        </authorList>
    </citation>
    <scope>NUCLEOTIDE SEQUENCE</scope>
    <source>
        <strain evidence="1">CGMCC 4.5581</strain>
    </source>
</reference>
<dbReference type="Proteomes" id="UP000648663">
    <property type="component" value="Unassembled WGS sequence"/>
</dbReference>
<reference evidence="2 3" key="3">
    <citation type="submission" date="2020-02" db="EMBL/GenBank/DDBJ databases">
        <title>Sequencing the genomes of 1000 actinobacteria strains.</title>
        <authorList>
            <person name="Klenk H.-P."/>
        </authorList>
    </citation>
    <scope>NUCLEOTIDE SEQUENCE [LARGE SCALE GENOMIC DNA]</scope>
    <source>
        <strain evidence="2 3">DSM 45201</strain>
    </source>
</reference>
<evidence type="ECO:0000313" key="4">
    <source>
        <dbReference type="Proteomes" id="UP000648663"/>
    </source>
</evidence>
<dbReference type="EMBL" id="BMMI01000016">
    <property type="protein sequence ID" value="GGL85336.1"/>
    <property type="molecule type" value="Genomic_DNA"/>
</dbReference>
<proteinExistence type="predicted"/>
<gene>
    <name evidence="2" type="ORF">FB380_003727</name>
    <name evidence="1" type="ORF">GCM10011589_47200</name>
</gene>
<protein>
    <submittedName>
        <fullName evidence="2">Uncharacterized protein</fullName>
    </submittedName>
</protein>
<dbReference type="RefSeq" id="WP_229682358.1">
    <property type="nucleotide sequence ID" value="NZ_BAABJU010000022.1"/>
</dbReference>
<dbReference type="EMBL" id="JAAMPA010000002">
    <property type="protein sequence ID" value="NIH69239.1"/>
    <property type="molecule type" value="Genomic_DNA"/>
</dbReference>
<sequence>MDGIALMPEAPQMFHDPTIVGSWPALAARLDANAALPRWAEFEPALVGLAAVADLVEVCSKSSEHKRSNAVLAALVRLAAVDGGRDDDALALLLHLLSGLVWTMVRQLRDLSPDIVAVVVGELTCQIRRYPWHRRPRAVAANLRADTRRAVLAEFRPRDRRHPERGEFLTVDGDVTRLIPADPWDGAEDLDIADLLQWAVRSGVDAADLELLVATECGRDLQQGGDSKVAAEYGISTRTLYRRRNRTIAALRTVARDYLAAVA</sequence>
<evidence type="ECO:0000313" key="2">
    <source>
        <dbReference type="EMBL" id="NIH69239.1"/>
    </source>
</evidence>
<dbReference type="Proteomes" id="UP000552836">
    <property type="component" value="Unassembled WGS sequence"/>
</dbReference>
<reference evidence="4" key="2">
    <citation type="journal article" date="2019" name="Int. J. Syst. Evol. Microbiol.">
        <title>The Global Catalogue of Microorganisms (GCM) 10K type strain sequencing project: providing services to taxonomists for standard genome sequencing and annotation.</title>
        <authorList>
            <consortium name="The Broad Institute Genomics Platform"/>
            <consortium name="The Broad Institute Genome Sequencing Center for Infectious Disease"/>
            <person name="Wu L."/>
            <person name="Ma J."/>
        </authorList>
    </citation>
    <scope>NUCLEOTIDE SEQUENCE [LARGE SCALE GENOMIC DNA]</scope>
    <source>
        <strain evidence="4">CGMCC 4.5581</strain>
    </source>
</reference>
<evidence type="ECO:0000313" key="1">
    <source>
        <dbReference type="EMBL" id="GGL85336.1"/>
    </source>
</evidence>
<dbReference type="AlphaFoldDB" id="A0A846M0P9"/>
<comment type="caution">
    <text evidence="2">The sequence shown here is derived from an EMBL/GenBank/DDBJ whole genome shotgun (WGS) entry which is preliminary data.</text>
</comment>
<accession>A0A846M0P9</accession>
<evidence type="ECO:0000313" key="3">
    <source>
        <dbReference type="Proteomes" id="UP000552836"/>
    </source>
</evidence>